<accession>A0A0W0WNV4</accession>
<dbReference type="InterPro" id="IPR029044">
    <property type="entry name" value="Nucleotide-diphossugar_trans"/>
</dbReference>
<dbReference type="RefSeq" id="WP_058500566.1">
    <property type="nucleotide sequence ID" value="NZ_CAAAJA010000005.1"/>
</dbReference>
<dbReference type="InterPro" id="IPR001173">
    <property type="entry name" value="Glyco_trans_2-like"/>
</dbReference>
<reference evidence="2 3" key="1">
    <citation type="submission" date="2015-11" db="EMBL/GenBank/DDBJ databases">
        <title>Genomic analysis of 38 Legionella species identifies large and diverse effector repertoires.</title>
        <authorList>
            <person name="Burstein D."/>
            <person name="Amaro F."/>
            <person name="Zusman T."/>
            <person name="Lifshitz Z."/>
            <person name="Cohen O."/>
            <person name="Gilbert J.A."/>
            <person name="Pupko T."/>
            <person name="Shuman H.A."/>
            <person name="Segal G."/>
        </authorList>
    </citation>
    <scope>NUCLEOTIDE SEQUENCE [LARGE SCALE GENOMIC DNA]</scope>
    <source>
        <strain evidence="2 3">Bercovier 4</strain>
    </source>
</reference>
<evidence type="ECO:0000313" key="2">
    <source>
        <dbReference type="EMBL" id="KTD33997.1"/>
    </source>
</evidence>
<evidence type="ECO:0000259" key="1">
    <source>
        <dbReference type="Pfam" id="PF00535"/>
    </source>
</evidence>
<dbReference type="STRING" id="454.Lisr_0175"/>
<sequence>MGAEQTISKCAVLLTVYNGRQYLEEQMKSILNQTDVQVTVFASSDISNDGSEALLDKLAAVDERIVILPHGMKFGGAARNFFRLIRDVDLSRFDYISFADQDDIWHVDKLIKAVTILKKSDHDGYSSNVIAFWPNGKRKLIHKAQPQSQWDFIFEAAGPGCTYVMSSRLMQAIKQCMLENWDALQSVSLHDWFCYAFARANGYKWYIDAEPSMLYRQHGKNQVGVNFGLKAYTYRLKKMTNGWWLSQANLIASLIGMRENPFVKSWTRLGRLDLLRLAGKAFQCRRNVQEKFVFLLMCLILAITGQQEKINNLNTNRY</sequence>
<dbReference type="OrthoDB" id="9802649at2"/>
<dbReference type="PANTHER" id="PTHR22916">
    <property type="entry name" value="GLYCOSYLTRANSFERASE"/>
    <property type="match status" value="1"/>
</dbReference>
<feature type="domain" description="Glycosyltransferase 2-like" evidence="1">
    <location>
        <begin position="12"/>
        <end position="133"/>
    </location>
</feature>
<comment type="caution">
    <text evidence="2">The sequence shown here is derived from an EMBL/GenBank/DDBJ whole genome shotgun (WGS) entry which is preliminary data.</text>
</comment>
<keyword evidence="3" id="KW-1185">Reference proteome</keyword>
<dbReference type="EMBL" id="LNYH01000005">
    <property type="protein sequence ID" value="KTD33997.1"/>
    <property type="molecule type" value="Genomic_DNA"/>
</dbReference>
<evidence type="ECO:0000313" key="3">
    <source>
        <dbReference type="Proteomes" id="UP000054761"/>
    </source>
</evidence>
<dbReference type="Proteomes" id="UP000054761">
    <property type="component" value="Unassembled WGS sequence"/>
</dbReference>
<name>A0A0W0WNV4_9GAMM</name>
<dbReference type="Pfam" id="PF00535">
    <property type="entry name" value="Glycos_transf_2"/>
    <property type="match status" value="1"/>
</dbReference>
<dbReference type="PATRIC" id="fig|454.4.peg.182"/>
<dbReference type="SUPFAM" id="SSF53448">
    <property type="entry name" value="Nucleotide-diphospho-sugar transferases"/>
    <property type="match status" value="1"/>
</dbReference>
<dbReference type="GO" id="GO:0016758">
    <property type="term" value="F:hexosyltransferase activity"/>
    <property type="evidence" value="ECO:0007669"/>
    <property type="project" value="UniProtKB-ARBA"/>
</dbReference>
<dbReference type="AlphaFoldDB" id="A0A0W0WNV4"/>
<proteinExistence type="predicted"/>
<dbReference type="PANTHER" id="PTHR22916:SF3">
    <property type="entry name" value="UDP-GLCNAC:BETAGAL BETA-1,3-N-ACETYLGLUCOSAMINYLTRANSFERASE-LIKE PROTEIN 1"/>
    <property type="match status" value="1"/>
</dbReference>
<gene>
    <name evidence="2" type="ORF">Lisr_0175</name>
</gene>
<protein>
    <submittedName>
        <fullName evidence="2">Putative glycosyl transferase</fullName>
    </submittedName>
</protein>
<dbReference type="Gene3D" id="3.90.550.10">
    <property type="entry name" value="Spore Coat Polysaccharide Biosynthesis Protein SpsA, Chain A"/>
    <property type="match status" value="1"/>
</dbReference>
<organism evidence="2 3">
    <name type="scientific">Legionella israelensis</name>
    <dbReference type="NCBI Taxonomy" id="454"/>
    <lineage>
        <taxon>Bacteria</taxon>
        <taxon>Pseudomonadati</taxon>
        <taxon>Pseudomonadota</taxon>
        <taxon>Gammaproteobacteria</taxon>
        <taxon>Legionellales</taxon>
        <taxon>Legionellaceae</taxon>
        <taxon>Legionella</taxon>
    </lineage>
</organism>
<keyword evidence="2" id="KW-0808">Transferase</keyword>